<gene>
    <name evidence="1" type="ORF">T4D_16680</name>
</gene>
<proteinExistence type="predicted"/>
<dbReference type="EMBL" id="JYDT01000004">
    <property type="protein sequence ID" value="KRY92964.1"/>
    <property type="molecule type" value="Genomic_DNA"/>
</dbReference>
<evidence type="ECO:0000313" key="2">
    <source>
        <dbReference type="Proteomes" id="UP000054995"/>
    </source>
</evidence>
<name>A0A0V1G3V5_TRIPS</name>
<sequence length="83" mass="9645">MTVQDKLFGHFFNQSTKKDPEQTGKYFKMLNVINSLARPFNTVDSFHSSFNFMEFVDYLYLACAADMDRANGIFPLESKEEET</sequence>
<accession>A0A0V1G3V5</accession>
<evidence type="ECO:0000313" key="1">
    <source>
        <dbReference type="EMBL" id="KRY92964.1"/>
    </source>
</evidence>
<dbReference type="Proteomes" id="UP000054995">
    <property type="component" value="Unassembled WGS sequence"/>
</dbReference>
<dbReference type="AlphaFoldDB" id="A0A0V1G3V5"/>
<keyword evidence="2" id="KW-1185">Reference proteome</keyword>
<organism evidence="1 2">
    <name type="scientific">Trichinella pseudospiralis</name>
    <name type="common">Parasitic roundworm</name>
    <dbReference type="NCBI Taxonomy" id="6337"/>
    <lineage>
        <taxon>Eukaryota</taxon>
        <taxon>Metazoa</taxon>
        <taxon>Ecdysozoa</taxon>
        <taxon>Nematoda</taxon>
        <taxon>Enoplea</taxon>
        <taxon>Dorylaimia</taxon>
        <taxon>Trichinellida</taxon>
        <taxon>Trichinellidae</taxon>
        <taxon>Trichinella</taxon>
    </lineage>
</organism>
<protein>
    <submittedName>
        <fullName evidence="1">Uncharacterized protein</fullName>
    </submittedName>
</protein>
<reference evidence="1 2" key="1">
    <citation type="submission" date="2015-01" db="EMBL/GenBank/DDBJ databases">
        <title>Evolution of Trichinella species and genotypes.</title>
        <authorList>
            <person name="Korhonen P.K."/>
            <person name="Edoardo P."/>
            <person name="Giuseppe L.R."/>
            <person name="Gasser R.B."/>
        </authorList>
    </citation>
    <scope>NUCLEOTIDE SEQUENCE [LARGE SCALE GENOMIC DNA]</scope>
    <source>
        <strain evidence="1">ISS470</strain>
    </source>
</reference>
<comment type="caution">
    <text evidence="1">The sequence shown here is derived from an EMBL/GenBank/DDBJ whole genome shotgun (WGS) entry which is preliminary data.</text>
</comment>